<reference evidence="2" key="2">
    <citation type="journal article" date="2021" name="Genome Biol. Evol.">
        <title>Developing a high-quality reference genome for a parasitic bivalve with doubly uniparental inheritance (Bivalvia: Unionida).</title>
        <authorList>
            <person name="Smith C.H."/>
        </authorList>
    </citation>
    <scope>NUCLEOTIDE SEQUENCE</scope>
    <source>
        <strain evidence="2">CHS0354</strain>
        <tissue evidence="2">Mantle</tissue>
    </source>
</reference>
<dbReference type="Proteomes" id="UP001195483">
    <property type="component" value="Unassembled WGS sequence"/>
</dbReference>
<protein>
    <submittedName>
        <fullName evidence="2">Uncharacterized protein</fullName>
    </submittedName>
</protein>
<evidence type="ECO:0000313" key="3">
    <source>
        <dbReference type="Proteomes" id="UP001195483"/>
    </source>
</evidence>
<sequence length="246" mass="28999">MKRLDAASRDILNFFQREGESVTTVGSILETLLKTEIKADHILKEEKEDRLKQTFDFITKYDELLHEIRMVDKQMADEFAKGRWLNTSTKKVYHMPIVESGHENTRWRDFNLRIQQTEERSGSQMNALGKQLQKRSVLLTELNEINREQNNNKQGQNDDNSRLSHYSNRGQYNYRGNRVNINNRKMTDMFYHTDDPVGPGRRFFEPAFVAEIHFKKANLHVSIQVFTFVNNYVYFVVAVDIKNDAE</sequence>
<gene>
    <name evidence="2" type="ORF">CHS0354_032898</name>
</gene>
<evidence type="ECO:0000256" key="1">
    <source>
        <dbReference type="SAM" id="MobiDB-lite"/>
    </source>
</evidence>
<accession>A0AAE0RWD4</accession>
<feature type="region of interest" description="Disordered" evidence="1">
    <location>
        <begin position="146"/>
        <end position="169"/>
    </location>
</feature>
<name>A0AAE0RWD4_9BIVA</name>
<dbReference type="AlphaFoldDB" id="A0AAE0RWD4"/>
<reference evidence="2" key="1">
    <citation type="journal article" date="2021" name="Genome Biol. Evol.">
        <title>A High-Quality Reference Genome for a Parasitic Bivalve with Doubly Uniparental Inheritance (Bivalvia: Unionida).</title>
        <authorList>
            <person name="Smith C.H."/>
        </authorList>
    </citation>
    <scope>NUCLEOTIDE SEQUENCE</scope>
    <source>
        <strain evidence="2">CHS0354</strain>
    </source>
</reference>
<feature type="compositionally biased region" description="Low complexity" evidence="1">
    <location>
        <begin position="149"/>
        <end position="158"/>
    </location>
</feature>
<reference evidence="2" key="3">
    <citation type="submission" date="2023-05" db="EMBL/GenBank/DDBJ databases">
        <authorList>
            <person name="Smith C.H."/>
        </authorList>
    </citation>
    <scope>NUCLEOTIDE SEQUENCE</scope>
    <source>
        <strain evidence="2">CHS0354</strain>
        <tissue evidence="2">Mantle</tissue>
    </source>
</reference>
<evidence type="ECO:0000313" key="2">
    <source>
        <dbReference type="EMBL" id="KAK3580841.1"/>
    </source>
</evidence>
<organism evidence="2 3">
    <name type="scientific">Potamilus streckersoni</name>
    <dbReference type="NCBI Taxonomy" id="2493646"/>
    <lineage>
        <taxon>Eukaryota</taxon>
        <taxon>Metazoa</taxon>
        <taxon>Spiralia</taxon>
        <taxon>Lophotrochozoa</taxon>
        <taxon>Mollusca</taxon>
        <taxon>Bivalvia</taxon>
        <taxon>Autobranchia</taxon>
        <taxon>Heteroconchia</taxon>
        <taxon>Palaeoheterodonta</taxon>
        <taxon>Unionida</taxon>
        <taxon>Unionoidea</taxon>
        <taxon>Unionidae</taxon>
        <taxon>Ambleminae</taxon>
        <taxon>Lampsilini</taxon>
        <taxon>Potamilus</taxon>
    </lineage>
</organism>
<keyword evidence="3" id="KW-1185">Reference proteome</keyword>
<comment type="caution">
    <text evidence="2">The sequence shown here is derived from an EMBL/GenBank/DDBJ whole genome shotgun (WGS) entry which is preliminary data.</text>
</comment>
<proteinExistence type="predicted"/>
<dbReference type="EMBL" id="JAEAOA010001939">
    <property type="protein sequence ID" value="KAK3580841.1"/>
    <property type="molecule type" value="Genomic_DNA"/>
</dbReference>